<gene>
    <name evidence="2" type="ORF">V6N12_013278</name>
</gene>
<proteinExistence type="predicted"/>
<sequence length="122" mass="12939">MKNANMIVDQDDEPAISNSGSVDNAGTTDAGNLDAVAFNAGDPQVVITDTDGISDAITQDAMSSPSTVSLHVFDDLAQPISKGIVNHHHMVTRSKRGIFKPKVYSAECYETPTSVVEALQHP</sequence>
<dbReference type="Proteomes" id="UP001472677">
    <property type="component" value="Unassembled WGS sequence"/>
</dbReference>
<evidence type="ECO:0000256" key="1">
    <source>
        <dbReference type="SAM" id="MobiDB-lite"/>
    </source>
</evidence>
<organism evidence="2 3">
    <name type="scientific">Hibiscus sabdariffa</name>
    <name type="common">roselle</name>
    <dbReference type="NCBI Taxonomy" id="183260"/>
    <lineage>
        <taxon>Eukaryota</taxon>
        <taxon>Viridiplantae</taxon>
        <taxon>Streptophyta</taxon>
        <taxon>Embryophyta</taxon>
        <taxon>Tracheophyta</taxon>
        <taxon>Spermatophyta</taxon>
        <taxon>Magnoliopsida</taxon>
        <taxon>eudicotyledons</taxon>
        <taxon>Gunneridae</taxon>
        <taxon>Pentapetalae</taxon>
        <taxon>rosids</taxon>
        <taxon>malvids</taxon>
        <taxon>Malvales</taxon>
        <taxon>Malvaceae</taxon>
        <taxon>Malvoideae</taxon>
        <taxon>Hibiscus</taxon>
    </lineage>
</organism>
<protein>
    <submittedName>
        <fullName evidence="2">Uncharacterized protein</fullName>
    </submittedName>
</protein>
<accession>A0ABR2D637</accession>
<evidence type="ECO:0000313" key="3">
    <source>
        <dbReference type="Proteomes" id="UP001472677"/>
    </source>
</evidence>
<reference evidence="2 3" key="1">
    <citation type="journal article" date="2024" name="G3 (Bethesda)">
        <title>Genome assembly of Hibiscus sabdariffa L. provides insights into metabolisms of medicinal natural products.</title>
        <authorList>
            <person name="Kim T."/>
        </authorList>
    </citation>
    <scope>NUCLEOTIDE SEQUENCE [LARGE SCALE GENOMIC DNA]</scope>
    <source>
        <strain evidence="2">TK-2024</strain>
        <tissue evidence="2">Old leaves</tissue>
    </source>
</reference>
<comment type="caution">
    <text evidence="2">The sequence shown here is derived from an EMBL/GenBank/DDBJ whole genome shotgun (WGS) entry which is preliminary data.</text>
</comment>
<feature type="region of interest" description="Disordered" evidence="1">
    <location>
        <begin position="1"/>
        <end position="29"/>
    </location>
</feature>
<name>A0ABR2D637_9ROSI</name>
<feature type="compositionally biased region" description="Polar residues" evidence="1">
    <location>
        <begin position="16"/>
        <end position="29"/>
    </location>
</feature>
<dbReference type="EMBL" id="JBBPBM010000035">
    <property type="protein sequence ID" value="KAK8530776.1"/>
    <property type="molecule type" value="Genomic_DNA"/>
</dbReference>
<evidence type="ECO:0000313" key="2">
    <source>
        <dbReference type="EMBL" id="KAK8530776.1"/>
    </source>
</evidence>
<keyword evidence="3" id="KW-1185">Reference proteome</keyword>